<comment type="caution">
    <text evidence="9">The sequence shown here is derived from an EMBL/GenBank/DDBJ whole genome shotgun (WGS) entry which is preliminary data.</text>
</comment>
<keyword evidence="3 4" id="KW-1015">Disulfide bond</keyword>
<sequence length="1678" mass="188951">MKIDVVYCTKLNSLLWLLIIMILLQNRAIGDKTNDTSVKNMCSKMQSMLSYGKYQTSQMSSNITYVKRDYPHNFLAYSPDNDIIVFVEPNYIVHVYNSKSMLLLANISTNEIVIAGSCVSFTTITTTTSPLTTALFFIYQEHKKLVYTLSVCQVNFDVIQLIFTKVYCIESLKINIVRDIKITGFTIKKDHQYVEGKAKSLMFISSDIGIIYFIFDSNSGLLHREPMFMNETLNEGNIVVSSSGSIFYANMHDHIIYELFVTKEFRIKYGKIVKSNAIKYPFGLIDTRQQIVRFDSPVLWPLVLLDNVGTKIIPVMMRQNRSLQTKPQHKFQLVTSTNYQSKNTSAITVCNTTHFAITSSFFNRINEKTVRIFTFSMSPTALRVPSTFFTVQPSEFLEYDTASVTSLSSIVDDVPIESITTSAFYSLSTITIFTPNVLLNTDIIRISSSTTTIINDIILTKWSTYPSSFQPSSIKSDFETNQFLKTSLKTSDSTSILFLMEMNSITLQSRIIIGEDRDDRESSTMDTTTFRTLRTMIFDNDIQTSNNNYRTKPELIITDQSFTTKLNVEINSTDMNQMRDTGFSNIENDTIIYDYTSTSYTTQLIFPVTKNSTITDMDQRVNDSWLLIGENISNSTDDSSVENTLSISVLKETTEAEFQASHLLDDKTTTTQHLFEWKVSLNKILLTETDMMSISEQMTALSLTRVSFNLFHSSTPSHASTISLHSNRHTQSPLTRLHECYSSITLLMHHTSSKSTCITCSVSERFIATISKLDHSHLETSQHPITPWLKYSLSTLYIPTTLQTSTSTTPSLLPMHYTSSSLHLATSTTPSLLPMHYTSSSLHLATSTGTNDISLSTNDPTTTTIKTTSKYSTNFPSSTLTTQILSSETQLEFQSSIQIPLTTSSSSNFISTTSTLANIVFTSTMEQTTLFYSSHANTLNTTEVGQFSFNTYPPKIDHSTKDYSQFSTSIHTDKITKNLLTTEKLTTIHKNSIKPKVSSSPLHPSKSSVKKGTIWSSPSTYYFDHTRETTLTSLLVINSVKPSTLSSVIYETSFPTKKSTFKKRLERYSSKKSTNLLSTVKSKRLSTLYTTMVSPLKISSQVKQTSLKSTTKLSSLVENVTYVTVGTSRLIQLLSSAYTTTDVMRPSRARNQRMRNRTRTIAMILTTPSQHHTSIRDYQITSIPSSTDILTLKWHSEYDSSKDKHIIFLVPPPNQSQINFTSELLSSLLNSNSKLTNNDDDEKIVQLDLRDIKSPSLTISTKSNLSFHLLINLPEIAANDTHTLPMNLTFADIEANHFETNIIGSNANLDLQRIQTKQFALSMDSTSLVRNTSVIIGHVKSDKFFLNLTKSNDIDSGNMNVKVRQVDSSTAELFLSGDFCTNENGLQINLNLTKNGSIRYGDRTPMSIGPVFARVHMLKQSCDRDQPMVLFFDVCLRENPCLNNGICTSLIPNENSSFGDNSMSQSAYVGYRCECPTLTSGEHCELMQYPFGYCLNGGESIQSTEGNTTCNCPLGFEGVHCEINIDNCEFITCSDHGMCEDLINSYRCICYTGYDGLSCQDSNFQMTVIKLTTKSFGIVAILLISSIAALAVVSDIHTYLTNRKRKKPKQQSELFSDAVLLLGFVDAPTEMQTQPVRRKRKFKERQRPLAQPLPKSRRQAYKKIKKTFKKKHLVRMNF</sequence>
<reference evidence="9" key="1">
    <citation type="submission" date="2021-02" db="EMBL/GenBank/DDBJ databases">
        <authorList>
            <person name="Nowell W R."/>
        </authorList>
    </citation>
    <scope>NUCLEOTIDE SEQUENCE</scope>
</reference>
<dbReference type="InterPro" id="IPR001881">
    <property type="entry name" value="EGF-like_Ca-bd_dom"/>
</dbReference>
<keyword evidence="6" id="KW-0472">Membrane</keyword>
<dbReference type="PROSITE" id="PS00022">
    <property type="entry name" value="EGF_1"/>
    <property type="match status" value="2"/>
</dbReference>
<evidence type="ECO:0000313" key="9">
    <source>
        <dbReference type="EMBL" id="CAF1235359.1"/>
    </source>
</evidence>
<dbReference type="EMBL" id="CAJNOQ010009834">
    <property type="protein sequence ID" value="CAF1235359.1"/>
    <property type="molecule type" value="Genomic_DNA"/>
</dbReference>
<keyword evidence="2" id="KW-0677">Repeat</keyword>
<protein>
    <recommendedName>
        <fullName evidence="8">EGF-like domain-containing protein</fullName>
    </recommendedName>
</protein>
<organism evidence="9 11">
    <name type="scientific">Didymodactylos carnosus</name>
    <dbReference type="NCBI Taxonomy" id="1234261"/>
    <lineage>
        <taxon>Eukaryota</taxon>
        <taxon>Metazoa</taxon>
        <taxon>Spiralia</taxon>
        <taxon>Gnathifera</taxon>
        <taxon>Rotifera</taxon>
        <taxon>Eurotatoria</taxon>
        <taxon>Bdelloidea</taxon>
        <taxon>Philodinida</taxon>
        <taxon>Philodinidae</taxon>
        <taxon>Didymodactylos</taxon>
    </lineage>
</organism>
<dbReference type="Proteomes" id="UP000663829">
    <property type="component" value="Unassembled WGS sequence"/>
</dbReference>
<dbReference type="SMART" id="SM00181">
    <property type="entry name" value="EGF"/>
    <property type="match status" value="3"/>
</dbReference>
<dbReference type="SMART" id="SM00179">
    <property type="entry name" value="EGF_CA"/>
    <property type="match status" value="1"/>
</dbReference>
<dbReference type="EMBL" id="CAJOBC010009841">
    <property type="protein sequence ID" value="CAF3997782.1"/>
    <property type="molecule type" value="Genomic_DNA"/>
</dbReference>
<evidence type="ECO:0000313" key="11">
    <source>
        <dbReference type="Proteomes" id="UP000663829"/>
    </source>
</evidence>
<feature type="chain" id="PRO_5036411177" description="EGF-like domain-containing protein" evidence="7">
    <location>
        <begin position="31"/>
        <end position="1678"/>
    </location>
</feature>
<keyword evidence="7" id="KW-0732">Signal</keyword>
<evidence type="ECO:0000256" key="5">
    <source>
        <dbReference type="SAM" id="MobiDB-lite"/>
    </source>
</evidence>
<dbReference type="InterPro" id="IPR051022">
    <property type="entry name" value="Notch_Cell-Fate_Det"/>
</dbReference>
<feature type="signal peptide" evidence="7">
    <location>
        <begin position="1"/>
        <end position="30"/>
    </location>
</feature>
<evidence type="ECO:0000256" key="6">
    <source>
        <dbReference type="SAM" id="Phobius"/>
    </source>
</evidence>
<name>A0A814YW42_9BILA</name>
<dbReference type="PANTHER" id="PTHR24049">
    <property type="entry name" value="CRUMBS FAMILY MEMBER"/>
    <property type="match status" value="1"/>
</dbReference>
<comment type="caution">
    <text evidence="4">Lacks conserved residue(s) required for the propagation of feature annotation.</text>
</comment>
<keyword evidence="1 4" id="KW-0245">EGF-like domain</keyword>
<dbReference type="InterPro" id="IPR018097">
    <property type="entry name" value="EGF_Ca-bd_CS"/>
</dbReference>
<dbReference type="OrthoDB" id="10014945at2759"/>
<evidence type="ECO:0000256" key="2">
    <source>
        <dbReference type="ARBA" id="ARBA00022737"/>
    </source>
</evidence>
<dbReference type="InterPro" id="IPR000152">
    <property type="entry name" value="EGF-type_Asp/Asn_hydroxyl_site"/>
</dbReference>
<proteinExistence type="predicted"/>
<feature type="disulfide bond" evidence="4">
    <location>
        <begin position="1512"/>
        <end position="1521"/>
    </location>
</feature>
<dbReference type="PROSITE" id="PS50026">
    <property type="entry name" value="EGF_3"/>
    <property type="match status" value="2"/>
</dbReference>
<dbReference type="Gene3D" id="2.10.25.10">
    <property type="entry name" value="Laminin"/>
    <property type="match status" value="3"/>
</dbReference>
<feature type="region of interest" description="Disordered" evidence="5">
    <location>
        <begin position="1635"/>
        <end position="1656"/>
    </location>
</feature>
<dbReference type="CDD" id="cd00054">
    <property type="entry name" value="EGF_CA"/>
    <property type="match status" value="3"/>
</dbReference>
<dbReference type="GO" id="GO:0005509">
    <property type="term" value="F:calcium ion binding"/>
    <property type="evidence" value="ECO:0007669"/>
    <property type="project" value="InterPro"/>
</dbReference>
<keyword evidence="11" id="KW-1185">Reference proteome</keyword>
<feature type="domain" description="EGF-like" evidence="8">
    <location>
        <begin position="1480"/>
        <end position="1522"/>
    </location>
</feature>
<accession>A0A814YW42</accession>
<feature type="transmembrane region" description="Helical" evidence="6">
    <location>
        <begin position="1576"/>
        <end position="1600"/>
    </location>
</feature>
<evidence type="ECO:0000259" key="8">
    <source>
        <dbReference type="PROSITE" id="PS50026"/>
    </source>
</evidence>
<dbReference type="PROSITE" id="PS00010">
    <property type="entry name" value="ASX_HYDROXYL"/>
    <property type="match status" value="1"/>
</dbReference>
<keyword evidence="6" id="KW-1133">Transmembrane helix</keyword>
<dbReference type="PROSITE" id="PS01187">
    <property type="entry name" value="EGF_CA"/>
    <property type="match status" value="1"/>
</dbReference>
<evidence type="ECO:0000256" key="3">
    <source>
        <dbReference type="ARBA" id="ARBA00023157"/>
    </source>
</evidence>
<dbReference type="InterPro" id="IPR000742">
    <property type="entry name" value="EGF"/>
</dbReference>
<feature type="domain" description="EGF-like" evidence="8">
    <location>
        <begin position="1524"/>
        <end position="1560"/>
    </location>
</feature>
<dbReference type="SUPFAM" id="SSF57196">
    <property type="entry name" value="EGF/Laminin"/>
    <property type="match status" value="1"/>
</dbReference>
<keyword evidence="6" id="KW-0812">Transmembrane</keyword>
<evidence type="ECO:0000313" key="10">
    <source>
        <dbReference type="EMBL" id="CAF3997782.1"/>
    </source>
</evidence>
<evidence type="ECO:0000256" key="7">
    <source>
        <dbReference type="SAM" id="SignalP"/>
    </source>
</evidence>
<dbReference type="PROSITE" id="PS01186">
    <property type="entry name" value="EGF_2"/>
    <property type="match status" value="2"/>
</dbReference>
<dbReference type="Proteomes" id="UP000681722">
    <property type="component" value="Unassembled WGS sequence"/>
</dbReference>
<feature type="disulfide bond" evidence="4">
    <location>
        <begin position="1550"/>
        <end position="1559"/>
    </location>
</feature>
<gene>
    <name evidence="9" type="ORF">GPM918_LOCUS25383</name>
    <name evidence="10" type="ORF">SRO942_LOCUS25391</name>
</gene>
<evidence type="ECO:0000256" key="4">
    <source>
        <dbReference type="PROSITE-ProRule" id="PRU00076"/>
    </source>
</evidence>
<evidence type="ECO:0000256" key="1">
    <source>
        <dbReference type="ARBA" id="ARBA00022536"/>
    </source>
</evidence>